<evidence type="ECO:0000313" key="2">
    <source>
        <dbReference type="EMBL" id="HGM07334.1"/>
    </source>
</evidence>
<gene>
    <name evidence="2" type="ORF">ENU31_02870</name>
</gene>
<proteinExistence type="predicted"/>
<organism evidence="2">
    <name type="scientific">Ignisphaera aggregans</name>
    <dbReference type="NCBI Taxonomy" id="334771"/>
    <lineage>
        <taxon>Archaea</taxon>
        <taxon>Thermoproteota</taxon>
        <taxon>Thermoprotei</taxon>
        <taxon>Desulfurococcales</taxon>
        <taxon>Desulfurococcaceae</taxon>
        <taxon>Ignisphaera</taxon>
    </lineage>
</organism>
<feature type="transmembrane region" description="Helical" evidence="1">
    <location>
        <begin position="29"/>
        <end position="50"/>
    </location>
</feature>
<name>A0A7C4H8S3_9CREN</name>
<protein>
    <submittedName>
        <fullName evidence="2">Uncharacterized protein</fullName>
    </submittedName>
</protein>
<reference evidence="2" key="1">
    <citation type="journal article" date="2020" name="mSystems">
        <title>Genome- and Community-Level Interaction Insights into Carbon Utilization and Element Cycling Functions of Hydrothermarchaeota in Hydrothermal Sediment.</title>
        <authorList>
            <person name="Zhou Z."/>
            <person name="Liu Y."/>
            <person name="Xu W."/>
            <person name="Pan J."/>
            <person name="Luo Z.H."/>
            <person name="Li M."/>
        </authorList>
    </citation>
    <scope>NUCLEOTIDE SEQUENCE [LARGE SCALE GENOMIC DNA]</scope>
    <source>
        <strain evidence="2">SpSt-658</strain>
    </source>
</reference>
<sequence>MHLNNNSKFFIHNFRYITKKKYIKTISEIISTLFMIGLAIVLGVIVSWIISNFIITTLVTAEVTSISFTDIIVNPANSTISVIEIGITGGGITKISSVRVWHNDYGPITSICLDCSTLISPTYPLSRADTIYITTIVSSPRIFRNNDYIRIEIEYLVGEKIKKISSVFRI</sequence>
<keyword evidence="1" id="KW-0812">Transmembrane</keyword>
<keyword evidence="1" id="KW-1133">Transmembrane helix</keyword>
<evidence type="ECO:0000256" key="1">
    <source>
        <dbReference type="SAM" id="Phobius"/>
    </source>
</evidence>
<keyword evidence="1" id="KW-0472">Membrane</keyword>
<dbReference type="AlphaFoldDB" id="A0A7C4H8S3"/>
<dbReference type="EMBL" id="DTCA01000091">
    <property type="protein sequence ID" value="HGM07334.1"/>
    <property type="molecule type" value="Genomic_DNA"/>
</dbReference>
<accession>A0A7C4H8S3</accession>
<comment type="caution">
    <text evidence="2">The sequence shown here is derived from an EMBL/GenBank/DDBJ whole genome shotgun (WGS) entry which is preliminary data.</text>
</comment>